<organism evidence="2 3">
    <name type="scientific">Salinicoccus jeotgali</name>
    <dbReference type="NCBI Taxonomy" id="381634"/>
    <lineage>
        <taxon>Bacteria</taxon>
        <taxon>Bacillati</taxon>
        <taxon>Bacillota</taxon>
        <taxon>Bacilli</taxon>
        <taxon>Bacillales</taxon>
        <taxon>Staphylococcaceae</taxon>
        <taxon>Salinicoccus</taxon>
    </lineage>
</organism>
<dbReference type="RefSeq" id="WP_344700866.1">
    <property type="nucleotide sequence ID" value="NZ_BAABCK010000011.1"/>
</dbReference>
<name>A0ABP7E9R7_9STAP</name>
<accession>A0ABP7E9R7</accession>
<keyword evidence="1" id="KW-0812">Transmembrane</keyword>
<keyword evidence="1" id="KW-0472">Membrane</keyword>
<dbReference type="EMBL" id="BAABCK010000011">
    <property type="protein sequence ID" value="GAA3716158.1"/>
    <property type="molecule type" value="Genomic_DNA"/>
</dbReference>
<comment type="caution">
    <text evidence="2">The sequence shown here is derived from an EMBL/GenBank/DDBJ whole genome shotgun (WGS) entry which is preliminary data.</text>
</comment>
<feature type="transmembrane region" description="Helical" evidence="1">
    <location>
        <begin position="20"/>
        <end position="40"/>
    </location>
</feature>
<keyword evidence="1" id="KW-1133">Transmembrane helix</keyword>
<proteinExistence type="predicted"/>
<reference evidence="3" key="1">
    <citation type="journal article" date="2019" name="Int. J. Syst. Evol. Microbiol.">
        <title>The Global Catalogue of Microorganisms (GCM) 10K type strain sequencing project: providing services to taxonomists for standard genome sequencing and annotation.</title>
        <authorList>
            <consortium name="The Broad Institute Genomics Platform"/>
            <consortium name="The Broad Institute Genome Sequencing Center for Infectious Disease"/>
            <person name="Wu L."/>
            <person name="Ma J."/>
        </authorList>
    </citation>
    <scope>NUCLEOTIDE SEQUENCE [LARGE SCALE GENOMIC DNA]</scope>
    <source>
        <strain evidence="3">JCM 16981</strain>
    </source>
</reference>
<evidence type="ECO:0000256" key="1">
    <source>
        <dbReference type="SAM" id="Phobius"/>
    </source>
</evidence>
<dbReference type="Proteomes" id="UP001500920">
    <property type="component" value="Unassembled WGS sequence"/>
</dbReference>
<protein>
    <submittedName>
        <fullName evidence="2">Uncharacterized protein</fullName>
    </submittedName>
</protein>
<evidence type="ECO:0000313" key="2">
    <source>
        <dbReference type="EMBL" id="GAA3716158.1"/>
    </source>
</evidence>
<keyword evidence="3" id="KW-1185">Reference proteome</keyword>
<evidence type="ECO:0000313" key="3">
    <source>
        <dbReference type="Proteomes" id="UP001500920"/>
    </source>
</evidence>
<gene>
    <name evidence="2" type="ORF">GCM10022378_03110</name>
</gene>
<sequence length="47" mass="5630">MARNKGRQDGPQYPLQKNEYWYTFLFDMFLESLGLILRLIGKVFSML</sequence>